<gene>
    <name evidence="1" type="ORF">GA0074694_4732</name>
</gene>
<evidence type="ECO:0000313" key="2">
    <source>
        <dbReference type="Proteomes" id="UP000198906"/>
    </source>
</evidence>
<name>A0A1C6SCE8_9ACTN</name>
<accession>A0A1C6SCE8</accession>
<dbReference type="AlphaFoldDB" id="A0A1C6SCE8"/>
<dbReference type="Proteomes" id="UP000198906">
    <property type="component" value="Unassembled WGS sequence"/>
</dbReference>
<evidence type="ECO:0000313" key="1">
    <source>
        <dbReference type="EMBL" id="SCL27165.1"/>
    </source>
</evidence>
<proteinExistence type="predicted"/>
<protein>
    <submittedName>
        <fullName evidence="1">Uncharacterized protein</fullName>
    </submittedName>
</protein>
<reference evidence="2" key="1">
    <citation type="submission" date="2016-06" db="EMBL/GenBank/DDBJ databases">
        <authorList>
            <person name="Varghese N."/>
        </authorList>
    </citation>
    <scope>NUCLEOTIDE SEQUENCE [LARGE SCALE GENOMIC DNA]</scope>
    <source>
        <strain evidence="2">DSM 46123</strain>
    </source>
</reference>
<dbReference type="RefSeq" id="WP_091463763.1">
    <property type="nucleotide sequence ID" value="NZ_FMHU01000002.1"/>
</dbReference>
<organism evidence="1 2">
    <name type="scientific">Micromonospora inyonensis</name>
    <dbReference type="NCBI Taxonomy" id="47866"/>
    <lineage>
        <taxon>Bacteria</taxon>
        <taxon>Bacillati</taxon>
        <taxon>Actinomycetota</taxon>
        <taxon>Actinomycetes</taxon>
        <taxon>Micromonosporales</taxon>
        <taxon>Micromonosporaceae</taxon>
        <taxon>Micromonospora</taxon>
    </lineage>
</organism>
<keyword evidence="2" id="KW-1185">Reference proteome</keyword>
<sequence>MDWAPRSYRFAPRLHERWEARGKALPGFHSAYKPTYLLVYPEAVALTEVFCDLEWRRHVAMVRELQVIDFYLYVAKRLNQPPDFARWLERPWVRLLRRNYESVPNPLQRWVSEIRHKHSKIRTEFYERHAGFARPPFPEIRHFK</sequence>
<dbReference type="EMBL" id="FMHU01000002">
    <property type="protein sequence ID" value="SCL27165.1"/>
    <property type="molecule type" value="Genomic_DNA"/>
</dbReference>